<dbReference type="GO" id="GO:0003677">
    <property type="term" value="F:DNA binding"/>
    <property type="evidence" value="ECO:0007669"/>
    <property type="project" value="InterPro"/>
</dbReference>
<dbReference type="AlphaFoldDB" id="A0A0D0HBH2"/>
<dbReference type="Proteomes" id="UP000032046">
    <property type="component" value="Unassembled WGS sequence"/>
</dbReference>
<dbReference type="EMBL" id="JXQK01000070">
    <property type="protein sequence ID" value="KIP61182.1"/>
    <property type="molecule type" value="Genomic_DNA"/>
</dbReference>
<dbReference type="SMART" id="SM00530">
    <property type="entry name" value="HTH_XRE"/>
    <property type="match status" value="1"/>
</dbReference>
<proteinExistence type="predicted"/>
<dbReference type="CDD" id="cd00093">
    <property type="entry name" value="HTH_XRE"/>
    <property type="match status" value="1"/>
</dbReference>
<dbReference type="STRING" id="1602171.ST44_09875"/>
<dbReference type="Gene3D" id="1.10.260.40">
    <property type="entry name" value="lambda repressor-like DNA-binding domains"/>
    <property type="match status" value="1"/>
</dbReference>
<dbReference type="InterPro" id="IPR010982">
    <property type="entry name" value="Lambda_DNA-bd_dom_sf"/>
</dbReference>
<dbReference type="InterPro" id="IPR001387">
    <property type="entry name" value="Cro/C1-type_HTH"/>
</dbReference>
<comment type="caution">
    <text evidence="2">The sequence shown here is derived from an EMBL/GenBank/DDBJ whole genome shotgun (WGS) entry which is preliminary data.</text>
</comment>
<accession>A0A0D0HBH2</accession>
<protein>
    <submittedName>
        <fullName evidence="2">XRE family transcriptional regulator</fullName>
    </submittedName>
</protein>
<evidence type="ECO:0000313" key="3">
    <source>
        <dbReference type="Proteomes" id="UP000032046"/>
    </source>
</evidence>
<keyword evidence="3" id="KW-1185">Reference proteome</keyword>
<organism evidence="2 3">
    <name type="scientific">Prevotella pectinovora</name>
    <dbReference type="NCBI Taxonomy" id="1602169"/>
    <lineage>
        <taxon>Bacteria</taxon>
        <taxon>Pseudomonadati</taxon>
        <taxon>Bacteroidota</taxon>
        <taxon>Bacteroidia</taxon>
        <taxon>Bacteroidales</taxon>
        <taxon>Prevotellaceae</taxon>
        <taxon>Prevotella</taxon>
    </lineage>
</organism>
<gene>
    <name evidence="2" type="ORF">ST44_09875</name>
</gene>
<dbReference type="RefSeq" id="WP_042519759.1">
    <property type="nucleotide sequence ID" value="NZ_JXQK01000070.1"/>
</dbReference>
<dbReference type="Pfam" id="PF01381">
    <property type="entry name" value="HTH_3"/>
    <property type="match status" value="1"/>
</dbReference>
<feature type="domain" description="HTH cro/C1-type" evidence="1">
    <location>
        <begin position="30"/>
        <end position="83"/>
    </location>
</feature>
<name>A0A0D0HBH2_9BACT</name>
<evidence type="ECO:0000313" key="2">
    <source>
        <dbReference type="EMBL" id="KIP61182.1"/>
    </source>
</evidence>
<reference evidence="2 3" key="1">
    <citation type="submission" date="2015-01" db="EMBL/GenBank/DDBJ databases">
        <title>Comparative genomics of non-oral Prevotella species.</title>
        <authorList>
            <person name="Accetto T."/>
            <person name="Nograsek B."/>
            <person name="Avgustin G."/>
        </authorList>
    </citation>
    <scope>NUCLEOTIDE SEQUENCE [LARGE SCALE GENOMIC DNA]</scope>
    <source>
        <strain evidence="2 3">P5-119</strain>
    </source>
</reference>
<dbReference type="PROSITE" id="PS50943">
    <property type="entry name" value="HTH_CROC1"/>
    <property type="match status" value="1"/>
</dbReference>
<sequence>MGETNNILAILDNYIHNNPDEIAHDMANDFRKRRIEKNLTREQVAEESGVAVSNIIRFEQKGLISLKNLISIAMTLGYTHEIKNIFSEPKYQTMEELQQIKRNQNKKKAYRNGKD</sequence>
<evidence type="ECO:0000259" key="1">
    <source>
        <dbReference type="PROSITE" id="PS50943"/>
    </source>
</evidence>
<dbReference type="SUPFAM" id="SSF47413">
    <property type="entry name" value="lambda repressor-like DNA-binding domains"/>
    <property type="match status" value="1"/>
</dbReference>